<dbReference type="OrthoDB" id="6537796at2759"/>
<evidence type="ECO:0000313" key="2">
    <source>
        <dbReference type="EMBL" id="GFT92046.1"/>
    </source>
</evidence>
<feature type="coiled-coil region" evidence="1">
    <location>
        <begin position="73"/>
        <end position="104"/>
    </location>
</feature>
<reference evidence="2" key="1">
    <citation type="submission" date="2020-08" db="EMBL/GenBank/DDBJ databases">
        <title>Multicomponent nature underlies the extraordinary mechanical properties of spider dragline silk.</title>
        <authorList>
            <person name="Kono N."/>
            <person name="Nakamura H."/>
            <person name="Mori M."/>
            <person name="Yoshida Y."/>
            <person name="Ohtoshi R."/>
            <person name="Malay A.D."/>
            <person name="Moran D.A.P."/>
            <person name="Tomita M."/>
            <person name="Numata K."/>
            <person name="Arakawa K."/>
        </authorList>
    </citation>
    <scope>NUCLEOTIDE SEQUENCE</scope>
</reference>
<accession>A0A8X6PYM6</accession>
<comment type="caution">
    <text evidence="2">The sequence shown here is derived from an EMBL/GenBank/DDBJ whole genome shotgun (WGS) entry which is preliminary data.</text>
</comment>
<sequence>MVKTRSLATMVDSGNAELLALLAEMKKSMEAGREERMIRQEVMKKRMEKGQDEMRVHVETQVEGTTEHVNTCIGKIEEDVQSVKREINEVKSEVQEKISFLENRLCHLKERPINYLLSSEVIYSRPTVKPLTFDGHISWVVFKTQFDVVSSLNEWTDRVKAS</sequence>
<protein>
    <submittedName>
        <fullName evidence="2">Uncharacterized protein</fullName>
    </submittedName>
</protein>
<dbReference type="AlphaFoldDB" id="A0A8X6PYM6"/>
<dbReference type="Proteomes" id="UP000887013">
    <property type="component" value="Unassembled WGS sequence"/>
</dbReference>
<evidence type="ECO:0000256" key="1">
    <source>
        <dbReference type="SAM" id="Coils"/>
    </source>
</evidence>
<gene>
    <name evidence="2" type="ORF">NPIL_491611</name>
</gene>
<dbReference type="EMBL" id="BMAW01074389">
    <property type="protein sequence ID" value="GFT92046.1"/>
    <property type="molecule type" value="Genomic_DNA"/>
</dbReference>
<keyword evidence="3" id="KW-1185">Reference proteome</keyword>
<proteinExistence type="predicted"/>
<keyword evidence="1" id="KW-0175">Coiled coil</keyword>
<name>A0A8X6PYM6_NEPPI</name>
<evidence type="ECO:0000313" key="3">
    <source>
        <dbReference type="Proteomes" id="UP000887013"/>
    </source>
</evidence>
<organism evidence="2 3">
    <name type="scientific">Nephila pilipes</name>
    <name type="common">Giant wood spider</name>
    <name type="synonym">Nephila maculata</name>
    <dbReference type="NCBI Taxonomy" id="299642"/>
    <lineage>
        <taxon>Eukaryota</taxon>
        <taxon>Metazoa</taxon>
        <taxon>Ecdysozoa</taxon>
        <taxon>Arthropoda</taxon>
        <taxon>Chelicerata</taxon>
        <taxon>Arachnida</taxon>
        <taxon>Araneae</taxon>
        <taxon>Araneomorphae</taxon>
        <taxon>Entelegynae</taxon>
        <taxon>Araneoidea</taxon>
        <taxon>Nephilidae</taxon>
        <taxon>Nephila</taxon>
    </lineage>
</organism>